<dbReference type="Proteomes" id="UP001529245">
    <property type="component" value="Unassembled WGS sequence"/>
</dbReference>
<proteinExistence type="predicted"/>
<evidence type="ECO:0000313" key="3">
    <source>
        <dbReference type="Proteomes" id="UP001529245"/>
    </source>
</evidence>
<organism evidence="2 3">
    <name type="scientific">Alicyclobacillus sendaiensis PA2</name>
    <dbReference type="NCBI Taxonomy" id="3029425"/>
    <lineage>
        <taxon>Bacteria</taxon>
        <taxon>Bacillati</taxon>
        <taxon>Bacillota</taxon>
        <taxon>Bacilli</taxon>
        <taxon>Bacillales</taxon>
        <taxon>Alicyclobacillaceae</taxon>
        <taxon>Alicyclobacillus</taxon>
    </lineage>
</organism>
<protein>
    <submittedName>
        <fullName evidence="2">SGNH/GDSL hydrolase family protein</fullName>
        <ecNumber evidence="2">3.1.-.-</ecNumber>
    </submittedName>
</protein>
<keyword evidence="3" id="KW-1185">Reference proteome</keyword>
<gene>
    <name evidence="2" type="ORF">QID03_08320</name>
</gene>
<evidence type="ECO:0000259" key="1">
    <source>
        <dbReference type="Pfam" id="PF13472"/>
    </source>
</evidence>
<feature type="domain" description="SGNH hydrolase-type esterase" evidence="1">
    <location>
        <begin position="8"/>
        <end position="204"/>
    </location>
</feature>
<reference evidence="2 3" key="1">
    <citation type="submission" date="2023-04" db="EMBL/GenBank/DDBJ databases">
        <title>A. sendaiensis sub sp. chiapanensis a novel subspecie with specific adaptation in bacterial cell wall isolated from an active volcano.</title>
        <authorList>
            <person name="Alvarez Gutierrez P.E."/>
            <person name="Ortiz Cortes L.Y."/>
        </authorList>
    </citation>
    <scope>NUCLEOTIDE SEQUENCE [LARGE SCALE GENOMIC DNA]</scope>
    <source>
        <strain evidence="2 3">PA2</strain>
    </source>
</reference>
<comment type="caution">
    <text evidence="2">The sequence shown here is derived from an EMBL/GenBank/DDBJ whole genome shotgun (WGS) entry which is preliminary data.</text>
</comment>
<dbReference type="EMBL" id="JASGCB010000011">
    <property type="protein sequence ID" value="MDI9260195.1"/>
    <property type="molecule type" value="Genomic_DNA"/>
</dbReference>
<dbReference type="InterPro" id="IPR036514">
    <property type="entry name" value="SGNH_hydro_sf"/>
</dbReference>
<accession>A0ABT6XYM6</accession>
<evidence type="ECO:0000313" key="2">
    <source>
        <dbReference type="EMBL" id="MDI9260195.1"/>
    </source>
</evidence>
<dbReference type="Pfam" id="PF13472">
    <property type="entry name" value="Lipase_GDSL_2"/>
    <property type="match status" value="1"/>
</dbReference>
<sequence>MSVIVLHLGDSIASGEGASRPFCAYPQVASRALAAEMRSAVETRVMAEPGWTSAELAACVTADPAALARADAAAVLVGGDDLVQAAVTSRSESHLRRQLGAAYRRYARDLASIAGTCRRLGVPLVCCTMYNPFPRSALAALAIRGLNDVTTRVATRLGAPVAPVDAWVAGREPLVIAGYRTGRVEDVLARGRAPVHPNDLGHEIIGRGLAAYISPLAAMRHRLGSTAVWHSRR</sequence>
<dbReference type="RefSeq" id="WP_283203688.1">
    <property type="nucleotide sequence ID" value="NZ_JASGCB010000011.1"/>
</dbReference>
<dbReference type="GO" id="GO:0016787">
    <property type="term" value="F:hydrolase activity"/>
    <property type="evidence" value="ECO:0007669"/>
    <property type="project" value="UniProtKB-KW"/>
</dbReference>
<dbReference type="Gene3D" id="3.40.50.1110">
    <property type="entry name" value="SGNH hydrolase"/>
    <property type="match status" value="1"/>
</dbReference>
<keyword evidence="2" id="KW-0378">Hydrolase</keyword>
<dbReference type="CDD" id="cd00229">
    <property type="entry name" value="SGNH_hydrolase"/>
    <property type="match status" value="1"/>
</dbReference>
<name>A0ABT6XYM6_ALISE</name>
<dbReference type="SUPFAM" id="SSF52266">
    <property type="entry name" value="SGNH hydrolase"/>
    <property type="match status" value="1"/>
</dbReference>
<dbReference type="InterPro" id="IPR013830">
    <property type="entry name" value="SGNH_hydro"/>
</dbReference>
<dbReference type="EC" id="3.1.-.-" evidence="2"/>